<dbReference type="PANTHER" id="PTHR34220">
    <property type="entry name" value="SENSOR HISTIDINE KINASE YPDA"/>
    <property type="match status" value="1"/>
</dbReference>
<evidence type="ECO:0000313" key="5">
    <source>
        <dbReference type="Proteomes" id="UP000306402"/>
    </source>
</evidence>
<gene>
    <name evidence="4" type="ORF">FEN17_18865</name>
</gene>
<sequence length="356" mass="40953">MLLQFVERFRPSFFSRPEWWFNIGMFVIWVPFGNYFFFGPRYLSDIRVFIVGSLGGQTTYAISIICLTLLVRRIIALYPTFRQTSVRTLVMTIALASTCIVLSILFLWIFSLVPILEVTFSWEVVWPICLLDAVFAFLFGVGLNLTYAYQQWKAEKMEIESLKSKALEQQIDALKQKVRPHFLFNSLDSISALLYEDNALAEKLVDDLARVYRYMLQSSSQEQVLLTDELLFIASYANLLRVRFGQRVRIMLPDASLRSTAFISPLSLQILIDNALENNIMSVASPLVIGISLHDNQVTVQNSLQRKRVLLRQERHGLGNLIIRYKMLTSEPVAIEETEKLFKVTLPLLNTVALFQ</sequence>
<dbReference type="AlphaFoldDB" id="A0A5R9KZH4"/>
<dbReference type="Proteomes" id="UP000306402">
    <property type="component" value="Unassembled WGS sequence"/>
</dbReference>
<feature type="coiled-coil region" evidence="1">
    <location>
        <begin position="149"/>
        <end position="177"/>
    </location>
</feature>
<evidence type="ECO:0000256" key="2">
    <source>
        <dbReference type="SAM" id="Phobius"/>
    </source>
</evidence>
<feature type="transmembrane region" description="Helical" evidence="2">
    <location>
        <begin position="20"/>
        <end position="38"/>
    </location>
</feature>
<evidence type="ECO:0000313" key="4">
    <source>
        <dbReference type="EMBL" id="TLV01490.1"/>
    </source>
</evidence>
<keyword evidence="2" id="KW-0472">Membrane</keyword>
<dbReference type="EMBL" id="VCEJ01000004">
    <property type="protein sequence ID" value="TLV01490.1"/>
    <property type="molecule type" value="Genomic_DNA"/>
</dbReference>
<dbReference type="Pfam" id="PF06580">
    <property type="entry name" value="His_kinase"/>
    <property type="match status" value="1"/>
</dbReference>
<proteinExistence type="predicted"/>
<feature type="domain" description="Signal transduction histidine kinase internal region" evidence="3">
    <location>
        <begin position="170"/>
        <end position="247"/>
    </location>
</feature>
<dbReference type="OrthoDB" id="927174at2"/>
<accession>A0A5R9KZH4</accession>
<keyword evidence="4" id="KW-0418">Kinase</keyword>
<dbReference type="GO" id="GO:0000155">
    <property type="term" value="F:phosphorelay sensor kinase activity"/>
    <property type="evidence" value="ECO:0007669"/>
    <property type="project" value="InterPro"/>
</dbReference>
<dbReference type="InterPro" id="IPR010559">
    <property type="entry name" value="Sig_transdc_His_kin_internal"/>
</dbReference>
<dbReference type="InterPro" id="IPR050640">
    <property type="entry name" value="Bact_2-comp_sensor_kinase"/>
</dbReference>
<keyword evidence="4" id="KW-0808">Transferase</keyword>
<comment type="caution">
    <text evidence="4">The sequence shown here is derived from an EMBL/GenBank/DDBJ whole genome shotgun (WGS) entry which is preliminary data.</text>
</comment>
<dbReference type="RefSeq" id="WP_138366861.1">
    <property type="nucleotide sequence ID" value="NZ_VCEJ01000004.1"/>
</dbReference>
<feature type="transmembrane region" description="Helical" evidence="2">
    <location>
        <begin position="58"/>
        <end position="78"/>
    </location>
</feature>
<organism evidence="4 5">
    <name type="scientific">Dyadobacter luticola</name>
    <dbReference type="NCBI Taxonomy" id="1979387"/>
    <lineage>
        <taxon>Bacteria</taxon>
        <taxon>Pseudomonadati</taxon>
        <taxon>Bacteroidota</taxon>
        <taxon>Cytophagia</taxon>
        <taxon>Cytophagales</taxon>
        <taxon>Spirosomataceae</taxon>
        <taxon>Dyadobacter</taxon>
    </lineage>
</organism>
<keyword evidence="1" id="KW-0175">Coiled coil</keyword>
<feature type="transmembrane region" description="Helical" evidence="2">
    <location>
        <begin position="90"/>
        <end position="112"/>
    </location>
</feature>
<evidence type="ECO:0000256" key="1">
    <source>
        <dbReference type="SAM" id="Coils"/>
    </source>
</evidence>
<keyword evidence="2" id="KW-1133">Transmembrane helix</keyword>
<reference evidence="4 5" key="1">
    <citation type="submission" date="2019-05" db="EMBL/GenBank/DDBJ databases">
        <authorList>
            <person name="Qu J.-H."/>
        </authorList>
    </citation>
    <scope>NUCLEOTIDE SEQUENCE [LARGE SCALE GENOMIC DNA]</scope>
    <source>
        <strain evidence="4 5">T17</strain>
    </source>
</reference>
<name>A0A5R9KZH4_9BACT</name>
<protein>
    <submittedName>
        <fullName evidence="4">Histidine kinase</fullName>
    </submittedName>
</protein>
<feature type="transmembrane region" description="Helical" evidence="2">
    <location>
        <begin position="124"/>
        <end position="147"/>
    </location>
</feature>
<evidence type="ECO:0000259" key="3">
    <source>
        <dbReference type="Pfam" id="PF06580"/>
    </source>
</evidence>
<dbReference type="PANTHER" id="PTHR34220:SF7">
    <property type="entry name" value="SENSOR HISTIDINE KINASE YPDA"/>
    <property type="match status" value="1"/>
</dbReference>
<keyword evidence="2" id="KW-0812">Transmembrane</keyword>
<dbReference type="GO" id="GO:0016020">
    <property type="term" value="C:membrane"/>
    <property type="evidence" value="ECO:0007669"/>
    <property type="project" value="InterPro"/>
</dbReference>
<keyword evidence="5" id="KW-1185">Reference proteome</keyword>